<sequence length="77" mass="8741">MTKCLEEVKRNPKLRREIVKLIEEEAQDTLGKVIINSFKKAAERPPTWWIWFSIMLMGFLGGLGTGLFMAYQGGVAP</sequence>
<evidence type="ECO:0000313" key="2">
    <source>
        <dbReference type="EMBL" id="BAJ06122.1"/>
    </source>
</evidence>
<keyword evidence="1" id="KW-0472">Membrane</keyword>
<evidence type="ECO:0000313" key="3">
    <source>
        <dbReference type="Proteomes" id="UP000011271"/>
    </source>
</evidence>
<accession>D4QF78</accession>
<keyword evidence="3" id="KW-1185">Reference proteome</keyword>
<keyword evidence="1" id="KW-0812">Transmembrane</keyword>
<protein>
    <submittedName>
        <fullName evidence="2">Uncharacterized protein</fullName>
    </submittedName>
</protein>
<evidence type="ECO:0000256" key="1">
    <source>
        <dbReference type="SAM" id="Phobius"/>
    </source>
</evidence>
<proteinExistence type="predicted"/>
<organismHost>
    <name type="scientific">Aeropyrum pernix</name>
    <dbReference type="NCBI Taxonomy" id="56636"/>
</organismHost>
<name>D4QF78_APBV1</name>
<dbReference type="Proteomes" id="UP000011271">
    <property type="component" value="Segment"/>
</dbReference>
<reference evidence="2 3" key="1">
    <citation type="journal article" date="2010" name="Virology">
        <title>Diversity of viruses of the hyperthermophilic archaeal genus Aeropyrum, and isolation of the Aeropyrum pernix bacilliform virus 1, APBV1, the first representative of the family Clavaviridae.</title>
        <authorList>
            <person name="Mochizuki T."/>
            <person name="Yoshida T."/>
            <person name="Tanaka R."/>
            <person name="Forterre P."/>
            <person name="Sako Y."/>
            <person name="Prangishvili D."/>
        </authorList>
    </citation>
    <scope>NUCLEOTIDE SEQUENCE [LARGE SCALE GENOMIC DNA]</scope>
    <source>
        <strain evidence="3">Isolate -/Japan/Tanaka/2005</strain>
    </source>
</reference>
<organism evidence="2 3">
    <name type="scientific">Aeropyrum pernix bacilliform virus 1 (isolate -/Japan/Tanaka/2005)</name>
    <name type="common">APBV1</name>
    <dbReference type="NCBI Taxonomy" id="1289471"/>
    <lineage>
        <taxon>Viruses</taxon>
        <taxon>Viruses incertae sedis</taxon>
        <taxon>Clavaviridae</taxon>
        <taxon>Clavavirus</taxon>
        <taxon>Clavavirus yamagawaense</taxon>
    </lineage>
</organism>
<dbReference type="EMBL" id="AB537968">
    <property type="protein sequence ID" value="BAJ06122.1"/>
    <property type="molecule type" value="Genomic_DNA"/>
</dbReference>
<feature type="transmembrane region" description="Helical" evidence="1">
    <location>
        <begin position="48"/>
        <end position="71"/>
    </location>
</feature>
<keyword evidence="1" id="KW-1133">Transmembrane helix</keyword>